<dbReference type="Proteomes" id="UP000270927">
    <property type="component" value="Unassembled WGS sequence"/>
</dbReference>
<comment type="caution">
    <text evidence="2">The sequence shown here is derived from an EMBL/GenBank/DDBJ whole genome shotgun (WGS) entry which is preliminary data.</text>
</comment>
<evidence type="ECO:0000313" key="3">
    <source>
        <dbReference type="Proteomes" id="UP000270927"/>
    </source>
</evidence>
<name>A0A3N2QC41_9BACT</name>
<evidence type="ECO:0000313" key="2">
    <source>
        <dbReference type="EMBL" id="ROT47152.1"/>
    </source>
</evidence>
<gene>
    <name evidence="2" type="ORF">EDM02_04715</name>
</gene>
<reference evidence="2 3" key="1">
    <citation type="submission" date="2018-09" db="EMBL/GenBank/DDBJ databases">
        <title>Comparative Genomics of Wolbachia-Cardinium Dual Endosymbiosis in a Plant-Parasitic Nematode.</title>
        <authorList>
            <person name="Brown A.M.V."/>
            <person name="Wasala S.K."/>
            <person name="Howe D.K."/>
            <person name="Peetz A.B."/>
            <person name="Zasada I.A."/>
            <person name="Denver D.R."/>
        </authorList>
    </citation>
    <scope>NUCLEOTIDE SEQUENCE [LARGE SCALE GENOMIC DNA]</scope>
    <source>
        <strain evidence="2 3">Pp_1</strain>
    </source>
</reference>
<keyword evidence="1" id="KW-0472">Membrane</keyword>
<dbReference type="AlphaFoldDB" id="A0A3N2QC41"/>
<sequence>MLYFPLRTTGIDPVKIVIIKYKSINITVLYRAIAYNLVVLIIKLNTKNSKKQAKINTFIALSSLHLFHTIFLAQR</sequence>
<proteinExistence type="predicted"/>
<keyword evidence="3" id="KW-1185">Reference proteome</keyword>
<feature type="transmembrane region" description="Helical" evidence="1">
    <location>
        <begin position="24"/>
        <end position="43"/>
    </location>
</feature>
<organism evidence="2 3">
    <name type="scientific">Candidatus Cardinium hertigii</name>
    <dbReference type="NCBI Taxonomy" id="247481"/>
    <lineage>
        <taxon>Bacteria</taxon>
        <taxon>Pseudomonadati</taxon>
        <taxon>Bacteroidota</taxon>
        <taxon>Cytophagia</taxon>
        <taxon>Cytophagales</taxon>
        <taxon>Amoebophilaceae</taxon>
        <taxon>Candidatus Cardinium</taxon>
    </lineage>
</organism>
<accession>A0A3N2QC41</accession>
<protein>
    <submittedName>
        <fullName evidence="2">Uncharacterized protein</fullName>
    </submittedName>
</protein>
<dbReference type="EMBL" id="RARA01000026">
    <property type="protein sequence ID" value="ROT47152.1"/>
    <property type="molecule type" value="Genomic_DNA"/>
</dbReference>
<keyword evidence="1" id="KW-1133">Transmembrane helix</keyword>
<feature type="transmembrane region" description="Helical" evidence="1">
    <location>
        <begin position="55"/>
        <end position="73"/>
    </location>
</feature>
<evidence type="ECO:0000256" key="1">
    <source>
        <dbReference type="SAM" id="Phobius"/>
    </source>
</evidence>
<keyword evidence="1" id="KW-0812">Transmembrane</keyword>